<keyword evidence="1" id="KW-0808">Transferase</keyword>
<reference evidence="2" key="1">
    <citation type="journal article" date="2022" name="Nat. Commun.">
        <title>Chromosome evolution and the genetic basis of agronomically important traits in greater yam.</title>
        <authorList>
            <person name="Bredeson J.V."/>
            <person name="Lyons J.B."/>
            <person name="Oniyinde I.O."/>
            <person name="Okereke N.R."/>
            <person name="Kolade O."/>
            <person name="Nnabue I."/>
            <person name="Nwadili C.O."/>
            <person name="Hribova E."/>
            <person name="Parker M."/>
            <person name="Nwogha J."/>
            <person name="Shu S."/>
            <person name="Carlson J."/>
            <person name="Kariba R."/>
            <person name="Muthemba S."/>
            <person name="Knop K."/>
            <person name="Barton G.J."/>
            <person name="Sherwood A.V."/>
            <person name="Lopez-Montes A."/>
            <person name="Asiedu R."/>
            <person name="Jamnadass R."/>
            <person name="Muchugi A."/>
            <person name="Goodstein D."/>
            <person name="Egesi C.N."/>
            <person name="Featherston J."/>
            <person name="Asfaw A."/>
            <person name="Simpson G.G."/>
            <person name="Dolezel J."/>
            <person name="Hendre P.S."/>
            <person name="Van Deynze A."/>
            <person name="Kumar P.L."/>
            <person name="Obidiegwu J.E."/>
            <person name="Bhattacharjee R."/>
            <person name="Rokhsar D.S."/>
        </authorList>
    </citation>
    <scope>NUCLEOTIDE SEQUENCE [LARGE SCALE GENOMIC DNA]</scope>
    <source>
        <strain evidence="2">cv. TDa95/00328</strain>
    </source>
</reference>
<keyword evidence="2" id="KW-1185">Reference proteome</keyword>
<name>A0ACB7U5G0_DIOAL</name>
<proteinExistence type="predicted"/>
<dbReference type="EMBL" id="CM037028">
    <property type="protein sequence ID" value="KAH7655500.1"/>
    <property type="molecule type" value="Genomic_DNA"/>
</dbReference>
<keyword evidence="1" id="KW-0695">RNA-directed DNA polymerase</keyword>
<keyword evidence="1" id="KW-0548">Nucleotidyltransferase</keyword>
<evidence type="ECO:0000313" key="1">
    <source>
        <dbReference type="EMBL" id="KAH7655500.1"/>
    </source>
</evidence>
<comment type="caution">
    <text evidence="1">The sequence shown here is derived from an EMBL/GenBank/DDBJ whole genome shotgun (WGS) entry which is preliminary data.</text>
</comment>
<dbReference type="EC" id="2.7.7.49" evidence="1"/>
<gene>
    <name evidence="1" type="ORF">IHE45_18G015100</name>
</gene>
<accession>A0ACB7U5G0</accession>
<organism evidence="1 2">
    <name type="scientific">Dioscorea alata</name>
    <name type="common">Purple yam</name>
    <dbReference type="NCBI Taxonomy" id="55571"/>
    <lineage>
        <taxon>Eukaryota</taxon>
        <taxon>Viridiplantae</taxon>
        <taxon>Streptophyta</taxon>
        <taxon>Embryophyta</taxon>
        <taxon>Tracheophyta</taxon>
        <taxon>Spermatophyta</taxon>
        <taxon>Magnoliopsida</taxon>
        <taxon>Liliopsida</taxon>
        <taxon>Dioscoreales</taxon>
        <taxon>Dioscoreaceae</taxon>
        <taxon>Dioscorea</taxon>
    </lineage>
</organism>
<protein>
    <submittedName>
        <fullName evidence="1">RNA-directed DNA polymerase protein</fullName>
        <ecNumber evidence="1">2.7.7.49</ecNumber>
    </submittedName>
</protein>
<evidence type="ECO:0000313" key="2">
    <source>
        <dbReference type="Proteomes" id="UP000827976"/>
    </source>
</evidence>
<dbReference type="Proteomes" id="UP000827976">
    <property type="component" value="Chromosome 18"/>
</dbReference>
<sequence>MASTDSKNKAGDTWLIDSGCSNHMSGNKELFHSIEEVPHQTIRLGDGNILKVVGVGIVLLQASSGKNHILSNVQFVPNLAHNLLSILQLMSTGYNVEFSGGECIIKESRTSMQVARVRMILIGFFHLMQMM</sequence>